<protein>
    <recommendedName>
        <fullName evidence="4">Lipoprotein</fullName>
    </recommendedName>
</protein>
<evidence type="ECO:0000313" key="2">
    <source>
        <dbReference type="EMBL" id="KRG55203.1"/>
    </source>
</evidence>
<dbReference type="STRING" id="266128.ABB25_12945"/>
<accession>A0A0R0BQ36</accession>
<name>A0A0R0BQ36_9GAMM</name>
<evidence type="ECO:0008006" key="4">
    <source>
        <dbReference type="Google" id="ProtNLM"/>
    </source>
</evidence>
<dbReference type="EMBL" id="LDJH01000027">
    <property type="protein sequence ID" value="KRG55203.1"/>
    <property type="molecule type" value="Genomic_DNA"/>
</dbReference>
<dbReference type="Proteomes" id="UP000051254">
    <property type="component" value="Unassembled WGS sequence"/>
</dbReference>
<dbReference type="InterPro" id="IPR049732">
    <property type="entry name" value="Smlt3025-like"/>
</dbReference>
<keyword evidence="1" id="KW-0732">Signal</keyword>
<comment type="caution">
    <text evidence="2">The sequence shown here is derived from an EMBL/GenBank/DDBJ whole genome shotgun (WGS) entry which is preliminary data.</text>
</comment>
<keyword evidence="3" id="KW-1185">Reference proteome</keyword>
<proteinExistence type="predicted"/>
<evidence type="ECO:0000256" key="1">
    <source>
        <dbReference type="SAM" id="SignalP"/>
    </source>
</evidence>
<feature type="chain" id="PRO_5006392812" description="Lipoprotein" evidence="1">
    <location>
        <begin position="30"/>
        <end position="269"/>
    </location>
</feature>
<organism evidence="2 3">
    <name type="scientific">Stenotrophomonas koreensis</name>
    <dbReference type="NCBI Taxonomy" id="266128"/>
    <lineage>
        <taxon>Bacteria</taxon>
        <taxon>Pseudomonadati</taxon>
        <taxon>Pseudomonadota</taxon>
        <taxon>Gammaproteobacteria</taxon>
        <taxon>Lysobacterales</taxon>
        <taxon>Lysobacteraceae</taxon>
        <taxon>Stenotrophomonas</taxon>
    </lineage>
</organism>
<feature type="signal peptide" evidence="1">
    <location>
        <begin position="1"/>
        <end position="29"/>
    </location>
</feature>
<gene>
    <name evidence="2" type="ORF">ABB25_12945</name>
</gene>
<dbReference type="AlphaFoldDB" id="A0A0R0BQ36"/>
<dbReference type="CDD" id="cd20897">
    <property type="entry name" value="Smlt3025-like"/>
    <property type="match status" value="1"/>
</dbReference>
<evidence type="ECO:0000313" key="3">
    <source>
        <dbReference type="Proteomes" id="UP000051254"/>
    </source>
</evidence>
<sequence length="269" mass="30459">MDCNGAMNLSRLLPLICCLLLAACQQPPAREPASAAPPGTAIQQLGPYRFAIPVDYFHNQHGPSPDAVGSLVMLLPELGPRPPNALHRPSYSPYMKVQYSFYYVDKVPIDAVLERATSRWYQTGDAYEDNDPREQLALRPAALQLHGLTRHDVDPALFEQHKQRAIAKFGKWQDRTGYGMGDDWYIARDAQGRLRSFIKCDAHQKPDGLLWDGQQYRSTGTFPIAGCEHHFIDRKHNYRIHASYARVHLAQWQAIEAAFHQLLDATQLD</sequence>
<dbReference type="PATRIC" id="fig|266128.3.peg.1642"/>
<reference evidence="2 3" key="1">
    <citation type="submission" date="2015-05" db="EMBL/GenBank/DDBJ databases">
        <title>Genome sequencing and analysis of members of genus Stenotrophomonas.</title>
        <authorList>
            <person name="Patil P.P."/>
            <person name="Midha S."/>
            <person name="Patil P.B."/>
        </authorList>
    </citation>
    <scope>NUCLEOTIDE SEQUENCE [LARGE SCALE GENOMIC DNA]</scope>
    <source>
        <strain evidence="2 3">DSM 17805</strain>
    </source>
</reference>